<evidence type="ECO:0000313" key="4">
    <source>
        <dbReference type="Proteomes" id="UP001319870"/>
    </source>
</evidence>
<feature type="transmembrane region" description="Helical" evidence="2">
    <location>
        <begin position="12"/>
        <end position="38"/>
    </location>
</feature>
<keyword evidence="2" id="KW-0812">Transmembrane</keyword>
<feature type="compositionally biased region" description="Low complexity" evidence="1">
    <location>
        <begin position="207"/>
        <end position="224"/>
    </location>
</feature>
<feature type="compositionally biased region" description="Polar residues" evidence="1">
    <location>
        <begin position="238"/>
        <end position="250"/>
    </location>
</feature>
<dbReference type="RefSeq" id="WP_225564351.1">
    <property type="nucleotide sequence ID" value="NZ_JAIXCQ010000002.1"/>
</dbReference>
<dbReference type="EMBL" id="JAIXCQ010000002">
    <property type="protein sequence ID" value="MCA5892581.1"/>
    <property type="molecule type" value="Genomic_DNA"/>
</dbReference>
<dbReference type="Proteomes" id="UP001319870">
    <property type="component" value="Unassembled WGS sequence"/>
</dbReference>
<organism evidence="3 4">
    <name type="scientific">Isoptericola luteus</name>
    <dbReference type="NCBI Taxonomy" id="2879484"/>
    <lineage>
        <taxon>Bacteria</taxon>
        <taxon>Bacillati</taxon>
        <taxon>Actinomycetota</taxon>
        <taxon>Actinomycetes</taxon>
        <taxon>Micrococcales</taxon>
        <taxon>Promicromonosporaceae</taxon>
        <taxon>Isoptericola</taxon>
    </lineage>
</organism>
<accession>A0ABS7ZE67</accession>
<reference evidence="3 4" key="1">
    <citation type="submission" date="2021-09" db="EMBL/GenBank/DDBJ databases">
        <title>Isoptericola luteus sp. nov., a novel bacterium isolated from Harbin, the capital city of Heilongjiang province.</title>
        <authorList>
            <person name="Li J."/>
        </authorList>
    </citation>
    <scope>NUCLEOTIDE SEQUENCE [LARGE SCALE GENOMIC DNA]</scope>
    <source>
        <strain evidence="3 4">NEAU-Y5</strain>
    </source>
</reference>
<evidence type="ECO:0000256" key="1">
    <source>
        <dbReference type="SAM" id="MobiDB-lite"/>
    </source>
</evidence>
<name>A0ABS7ZE67_9MICO</name>
<feature type="transmembrane region" description="Helical" evidence="2">
    <location>
        <begin position="114"/>
        <end position="141"/>
    </location>
</feature>
<keyword evidence="4" id="KW-1185">Reference proteome</keyword>
<feature type="region of interest" description="Disordered" evidence="1">
    <location>
        <begin position="148"/>
        <end position="250"/>
    </location>
</feature>
<gene>
    <name evidence="3" type="ORF">LEP48_04330</name>
</gene>
<evidence type="ECO:0000313" key="3">
    <source>
        <dbReference type="EMBL" id="MCA5892581.1"/>
    </source>
</evidence>
<feature type="compositionally biased region" description="Pro residues" evidence="1">
    <location>
        <begin position="179"/>
        <end position="188"/>
    </location>
</feature>
<evidence type="ECO:0000256" key="2">
    <source>
        <dbReference type="SAM" id="Phobius"/>
    </source>
</evidence>
<proteinExistence type="predicted"/>
<evidence type="ECO:0008006" key="5">
    <source>
        <dbReference type="Google" id="ProtNLM"/>
    </source>
</evidence>
<protein>
    <recommendedName>
        <fullName evidence="5">Aromatic ring-opening dioxygenase LigA</fullName>
    </recommendedName>
</protein>
<keyword evidence="2" id="KW-0472">Membrane</keyword>
<comment type="caution">
    <text evidence="3">The sequence shown here is derived from an EMBL/GenBank/DDBJ whole genome shotgun (WGS) entry which is preliminary data.</text>
</comment>
<keyword evidence="2" id="KW-1133">Transmembrane helix</keyword>
<sequence length="250" mass="25463">MSSTVTIQPTRGVRGIGLFSIIAGIVLIIAGVVVWAVVAMTLSNENITVADDSTLLGGMFAGQSVTGPLTAYAQADVIDMHAKEMAGGQTYAELPQDDPLRASVMNASFLRASLFTSVVAFGVCALVVGIGLLFILVGVALRKLAGGPQVSVEGPGLSSQGDLSTAPRHADTTATPNGPAEPTPPPPSRTSYRTAEAPAPETRTPSTTAMPARTTDTPTTRTPAPEQPTQADPDASAPGSTRSPETGPTA</sequence>